<proteinExistence type="predicted"/>
<sequence>MKRESMSDWTDIKVSFPEGSGLHPDNAYFVKSRDADGRYLLVASLSEEITLDKIPKLQGIIPNIVPSEKGGSYLTLALEDSSNLDKFQAVCMNLAERTIGLSGEIFVKRTLELLYSWAKFIRPSRSGFSESELVGLLAELYILKNYMLPALGPDLSVKSWIGPEGAKQDFVVENFALEIKAHRSGYSDKVTISSVEQLSPQTDKLFLVKLGISPSESNEGFSLESLEKEMMKEFKI</sequence>
<protein>
    <recommendedName>
        <fullName evidence="2">PD-(D/E)XK motif protein</fullName>
    </recommendedName>
</protein>
<dbReference type="Pfam" id="PF14390">
    <property type="entry name" value="DUF4420"/>
    <property type="match status" value="1"/>
</dbReference>
<feature type="non-terminal residue" evidence="1">
    <location>
        <position position="236"/>
    </location>
</feature>
<reference evidence="1" key="1">
    <citation type="submission" date="2018-05" db="EMBL/GenBank/DDBJ databases">
        <authorList>
            <person name="Lanie J.A."/>
            <person name="Ng W.-L."/>
            <person name="Kazmierczak K.M."/>
            <person name="Andrzejewski T.M."/>
            <person name="Davidsen T.M."/>
            <person name="Wayne K.J."/>
            <person name="Tettelin H."/>
            <person name="Glass J.I."/>
            <person name="Rusch D."/>
            <person name="Podicherti R."/>
            <person name="Tsui H.-C.T."/>
            <person name="Winkler M.E."/>
        </authorList>
    </citation>
    <scope>NUCLEOTIDE SEQUENCE</scope>
</reference>
<gene>
    <name evidence="1" type="ORF">METZ01_LOCUS462209</name>
</gene>
<evidence type="ECO:0000313" key="1">
    <source>
        <dbReference type="EMBL" id="SVE09355.1"/>
    </source>
</evidence>
<dbReference type="InterPro" id="IPR025534">
    <property type="entry name" value="DUF4420"/>
</dbReference>
<dbReference type="AlphaFoldDB" id="A0A383AQ79"/>
<organism evidence="1">
    <name type="scientific">marine metagenome</name>
    <dbReference type="NCBI Taxonomy" id="408172"/>
    <lineage>
        <taxon>unclassified sequences</taxon>
        <taxon>metagenomes</taxon>
        <taxon>ecological metagenomes</taxon>
    </lineage>
</organism>
<name>A0A383AQ79_9ZZZZ</name>
<dbReference type="EMBL" id="UINC01193642">
    <property type="protein sequence ID" value="SVE09355.1"/>
    <property type="molecule type" value="Genomic_DNA"/>
</dbReference>
<evidence type="ECO:0008006" key="2">
    <source>
        <dbReference type="Google" id="ProtNLM"/>
    </source>
</evidence>
<accession>A0A383AQ79</accession>